<organism evidence="1 2">
    <name type="scientific">Murine coronavirus (strain 2)</name>
    <name type="common">MHV-2</name>
    <name type="synonym">Murine hepatitis virus</name>
    <dbReference type="NCBI Taxonomy" id="76344"/>
    <lineage>
        <taxon>Viruses</taxon>
        <taxon>Riboviria</taxon>
        <taxon>Orthornavirae</taxon>
        <taxon>Pisuviricota</taxon>
        <taxon>Pisoniviricetes</taxon>
        <taxon>Nidovirales</taxon>
        <taxon>Cornidovirineae</taxon>
        <taxon>Coronaviridae</taxon>
        <taxon>Orthocoronavirinae</taxon>
        <taxon>Betacoronavirus</taxon>
        <taxon>Embecovirus</taxon>
        <taxon>Betacoronavirus muris</taxon>
        <taxon>Murine coronavirus</taxon>
    </lineage>
</organism>
<evidence type="ECO:0000313" key="1">
    <source>
        <dbReference type="EMBL" id="AAF19387.1"/>
    </source>
</evidence>
<reference evidence="1 2" key="1">
    <citation type="journal article" date="2001" name="Exp. Mol. Pathol.">
        <title>Mouse hepatitis virus type-2 infection in mice: an experimental model system of acute meningitis and hepatitis.</title>
        <authorList>
            <person name="Das Sarma J."/>
            <person name="Fu L."/>
            <person name="Hingley S.T."/>
            <person name="Lavi E."/>
        </authorList>
    </citation>
    <scope>NUCLEOTIDE SEQUENCE [LARGE SCALE GENOMIC DNA]</scope>
    <source>
        <strain evidence="1">MHV-2</strain>
    </source>
</reference>
<sequence length="14" mass="1534">MLGIGLVYSLQLQV</sequence>
<dbReference type="EMBL" id="AF201929">
    <property type="protein sequence ID" value="AAF19387.1"/>
    <property type="molecule type" value="mRNA"/>
</dbReference>
<accession>Q9PY99</accession>
<proteinExistence type="evidence at transcript level"/>
<dbReference type="Proteomes" id="UP000139707">
    <property type="component" value="Segment"/>
</dbReference>
<evidence type="ECO:0000313" key="2">
    <source>
        <dbReference type="Proteomes" id="UP000139707"/>
    </source>
</evidence>
<organismHost>
    <name type="scientific">Mus musculus</name>
    <name type="common">Mouse</name>
    <dbReference type="NCBI Taxonomy" id="10090"/>
</organismHost>
<name>Q9PY99_CVM2</name>
<protein>
    <submittedName>
        <fullName evidence="1">Non-structural protein</fullName>
    </submittedName>
</protein>